<evidence type="ECO:0000259" key="7">
    <source>
        <dbReference type="Pfam" id="PF00590"/>
    </source>
</evidence>
<evidence type="ECO:0000256" key="5">
    <source>
        <dbReference type="ARBA" id="ARBA00022691"/>
    </source>
</evidence>
<dbReference type="SUPFAM" id="SSF159664">
    <property type="entry name" value="CobE/GbiG C-terminal domain-like"/>
    <property type="match status" value="1"/>
</dbReference>
<dbReference type="SUPFAM" id="SSF53790">
    <property type="entry name" value="Tetrapyrrole methylase"/>
    <property type="match status" value="1"/>
</dbReference>
<dbReference type="InterPro" id="IPR051810">
    <property type="entry name" value="Precorrin_MeTrfase"/>
</dbReference>
<keyword evidence="5" id="KW-0949">S-adenosyl-L-methionine</keyword>
<keyword evidence="11" id="KW-1185">Reference proteome</keyword>
<evidence type="ECO:0000259" key="9">
    <source>
        <dbReference type="Pfam" id="PF11760"/>
    </source>
</evidence>
<dbReference type="InterPro" id="IPR036518">
    <property type="entry name" value="CobE/GbiG_C_sf"/>
</dbReference>
<dbReference type="Gene3D" id="3.40.1010.10">
    <property type="entry name" value="Cobalt-precorrin-4 Transmethylase, Domain 1"/>
    <property type="match status" value="1"/>
</dbReference>
<dbReference type="CDD" id="cd11646">
    <property type="entry name" value="Precorrin_3B_C17_MT"/>
    <property type="match status" value="1"/>
</dbReference>
<keyword evidence="10" id="KW-0378">Hydrolase</keyword>
<dbReference type="Proteomes" id="UP001158066">
    <property type="component" value="Unassembled WGS sequence"/>
</dbReference>
<evidence type="ECO:0000256" key="2">
    <source>
        <dbReference type="ARBA" id="ARBA00022573"/>
    </source>
</evidence>
<dbReference type="Gene3D" id="3.30.420.180">
    <property type="entry name" value="CobE/GbiG C-terminal domain"/>
    <property type="match status" value="1"/>
</dbReference>
<keyword evidence="4" id="KW-0808">Transferase</keyword>
<accession>A0AA45WW36</accession>
<feature type="domain" description="Tetrapyrrole methylase" evidence="7">
    <location>
        <begin position="424"/>
        <end position="630"/>
    </location>
</feature>
<dbReference type="InterPro" id="IPR021744">
    <property type="entry name" value="CbiG_N"/>
</dbReference>
<feature type="domain" description="Cobalamin synthesis G N-terminal" evidence="9">
    <location>
        <begin position="118"/>
        <end position="198"/>
    </location>
</feature>
<sequence>MKQETQSQSQIQSQIRSQAQFLPLQIFTFTQRGITLGRELLTHDPQTTLHAPAHLLQESPPPSPQEVSPSTGETTLQKEVPLLSETPAFSEIPASPETPVSENSTRENFLLEGTAATAVAQAFEKGQPLLFIAATGIALRLLQQLPRHKGSDPAVLVMDDTGRHVISLLSGHLGGANALAREVARLTGARPVITTASDNSNVLAVDQLAQRLHAPLTHWTAAKKWTAAALEGRPIPVYSSEPLLPALPAGYQLVEDKDTFLKGPGGIWIGTGFPEEQLSEGAWVHLLPRRWVLGVGCRKNTTLEALENALEAFLEHHQLSSDSLAALATIDLKTREPGLQALAEKWELSLQGHSPEAIAVVQHHFPASAKAAEAVGVTAVSSPAAWLSSGGGTCLLPEEPPADGNPARAAAGITFTLAPLAGSVTVAGIGPGLPEHMTPAVAQALTDSHVVIGYHTYTRRLAPLVTHQQVIHGTMRRETQRCRQALELAAQGNRVLLVSSGDAGVYGMAGLLLELQEQEAPLIPVEILPGVTAATAAAARLGAPLMQDYATISLSDHLTPWQDILDRLKAAAATGFVIALYNPKSRERVRQWEEAVALLQQTLPPETPVGVVTRAQNTGEVTGTWPLSQLLEAPVDMQTVVIIGNRSTRLRRDGRMVTPRGYTL</sequence>
<reference evidence="10" key="1">
    <citation type="submission" date="2017-05" db="EMBL/GenBank/DDBJ databases">
        <authorList>
            <person name="Varghese N."/>
            <person name="Submissions S."/>
        </authorList>
    </citation>
    <scope>NUCLEOTIDE SEQUENCE</scope>
    <source>
        <strain evidence="10">Su22</strain>
    </source>
</reference>
<dbReference type="PANTHER" id="PTHR47036">
    <property type="entry name" value="COBALT-FACTOR III C(17)-METHYLTRANSFERASE-RELATED"/>
    <property type="match status" value="1"/>
</dbReference>
<feature type="domain" description="CobE/GbiG C-terminal" evidence="8">
    <location>
        <begin position="292"/>
        <end position="398"/>
    </location>
</feature>
<dbReference type="Pfam" id="PF00590">
    <property type="entry name" value="TP_methylase"/>
    <property type="match status" value="1"/>
</dbReference>
<dbReference type="InterPro" id="IPR002750">
    <property type="entry name" value="CobE/GbiG_C"/>
</dbReference>
<dbReference type="Pfam" id="PF11760">
    <property type="entry name" value="CbiG_N"/>
    <property type="match status" value="1"/>
</dbReference>
<evidence type="ECO:0000313" key="11">
    <source>
        <dbReference type="Proteomes" id="UP001158066"/>
    </source>
</evidence>
<dbReference type="GO" id="GO:0008168">
    <property type="term" value="F:methyltransferase activity"/>
    <property type="evidence" value="ECO:0007669"/>
    <property type="project" value="UniProtKB-KW"/>
</dbReference>
<evidence type="ECO:0000256" key="6">
    <source>
        <dbReference type="SAM" id="MobiDB-lite"/>
    </source>
</evidence>
<evidence type="ECO:0000256" key="4">
    <source>
        <dbReference type="ARBA" id="ARBA00022679"/>
    </source>
</evidence>
<dbReference type="GO" id="GO:0009236">
    <property type="term" value="P:cobalamin biosynthetic process"/>
    <property type="evidence" value="ECO:0007669"/>
    <property type="project" value="UniProtKB-KW"/>
</dbReference>
<comment type="pathway">
    <text evidence="1">Cofactor biosynthesis; adenosylcobalamin biosynthesis.</text>
</comment>
<evidence type="ECO:0000256" key="1">
    <source>
        <dbReference type="ARBA" id="ARBA00004953"/>
    </source>
</evidence>
<dbReference type="InterPro" id="IPR035996">
    <property type="entry name" value="4pyrrol_Methylase_sf"/>
</dbReference>
<dbReference type="PANTHER" id="PTHR47036:SF1">
    <property type="entry name" value="COBALT-FACTOR III C(17)-METHYLTRANSFERASE-RELATED"/>
    <property type="match status" value="1"/>
</dbReference>
<dbReference type="InterPro" id="IPR006363">
    <property type="entry name" value="Cbl_synth_CobJ/CibH_dom"/>
</dbReference>
<comment type="caution">
    <text evidence="10">The sequence shown here is derived from an EMBL/GenBank/DDBJ whole genome shotgun (WGS) entry which is preliminary data.</text>
</comment>
<dbReference type="SUPFAM" id="SSF159672">
    <property type="entry name" value="CbiG N-terminal domain-like"/>
    <property type="match status" value="1"/>
</dbReference>
<dbReference type="GO" id="GO:0016787">
    <property type="term" value="F:hydrolase activity"/>
    <property type="evidence" value="ECO:0007669"/>
    <property type="project" value="UniProtKB-KW"/>
</dbReference>
<dbReference type="GO" id="GO:0032259">
    <property type="term" value="P:methylation"/>
    <property type="evidence" value="ECO:0007669"/>
    <property type="project" value="UniProtKB-KW"/>
</dbReference>
<dbReference type="Gene3D" id="3.30.950.10">
    <property type="entry name" value="Methyltransferase, Cobalt-precorrin-4 Transmethylase, Domain 2"/>
    <property type="match status" value="1"/>
</dbReference>
<dbReference type="InterPro" id="IPR014776">
    <property type="entry name" value="4pyrrole_Mease_sub2"/>
</dbReference>
<name>A0AA45WW36_9CLOT</name>
<dbReference type="Pfam" id="PF01890">
    <property type="entry name" value="CbiG_C"/>
    <property type="match status" value="1"/>
</dbReference>
<dbReference type="Gene3D" id="3.40.50.11220">
    <property type="match status" value="1"/>
</dbReference>
<keyword evidence="3" id="KW-0489">Methyltransferase</keyword>
<proteinExistence type="predicted"/>
<dbReference type="InterPro" id="IPR000878">
    <property type="entry name" value="4pyrrol_Mease"/>
</dbReference>
<evidence type="ECO:0000256" key="3">
    <source>
        <dbReference type="ARBA" id="ARBA00022603"/>
    </source>
</evidence>
<dbReference type="NCBIfam" id="TIGR01466">
    <property type="entry name" value="cobJ_cbiH"/>
    <property type="match status" value="1"/>
</dbReference>
<dbReference type="RefSeq" id="WP_283409236.1">
    <property type="nucleotide sequence ID" value="NZ_FXUF01000006.1"/>
</dbReference>
<feature type="region of interest" description="Disordered" evidence="6">
    <location>
        <begin position="54"/>
        <end position="105"/>
    </location>
</feature>
<dbReference type="InterPro" id="IPR038029">
    <property type="entry name" value="GbiG_N_sf"/>
</dbReference>
<dbReference type="AlphaFoldDB" id="A0AA45WW36"/>
<organism evidence="10 11">
    <name type="scientific">Anoxynatronum buryatiense</name>
    <dbReference type="NCBI Taxonomy" id="489973"/>
    <lineage>
        <taxon>Bacteria</taxon>
        <taxon>Bacillati</taxon>
        <taxon>Bacillota</taxon>
        <taxon>Clostridia</taxon>
        <taxon>Eubacteriales</taxon>
        <taxon>Clostridiaceae</taxon>
        <taxon>Anoxynatronum</taxon>
    </lineage>
</organism>
<evidence type="ECO:0000313" key="10">
    <source>
        <dbReference type="EMBL" id="SMP56412.1"/>
    </source>
</evidence>
<dbReference type="EMBL" id="FXUF01000006">
    <property type="protein sequence ID" value="SMP56412.1"/>
    <property type="molecule type" value="Genomic_DNA"/>
</dbReference>
<keyword evidence="2" id="KW-0169">Cobalamin biosynthesis</keyword>
<evidence type="ECO:0000259" key="8">
    <source>
        <dbReference type="Pfam" id="PF01890"/>
    </source>
</evidence>
<gene>
    <name evidence="10" type="ORF">SAMN06296020_10666</name>
</gene>
<dbReference type="InterPro" id="IPR014777">
    <property type="entry name" value="4pyrrole_Mease_sub1"/>
</dbReference>
<protein>
    <submittedName>
        <fullName evidence="10">Cobalt-precorrin 5A hydrolase / precorrin-3B C17-methyltransferase</fullName>
    </submittedName>
</protein>